<name>A0A068RSN0_9FUNG</name>
<organism evidence="2 3">
    <name type="scientific">Lichtheimia corymbifera JMRC:FSU:9682</name>
    <dbReference type="NCBI Taxonomy" id="1263082"/>
    <lineage>
        <taxon>Eukaryota</taxon>
        <taxon>Fungi</taxon>
        <taxon>Fungi incertae sedis</taxon>
        <taxon>Mucoromycota</taxon>
        <taxon>Mucoromycotina</taxon>
        <taxon>Mucoromycetes</taxon>
        <taxon>Mucorales</taxon>
        <taxon>Lichtheimiaceae</taxon>
        <taxon>Lichtheimia</taxon>
    </lineage>
</organism>
<dbReference type="PANTHER" id="PTHR14256:SF1">
    <property type="entry name" value="GEO09626P1"/>
    <property type="match status" value="1"/>
</dbReference>
<keyword evidence="3" id="KW-1185">Reference proteome</keyword>
<dbReference type="Pfam" id="PF06522">
    <property type="entry name" value="B12D"/>
    <property type="match status" value="1"/>
</dbReference>
<keyword evidence="1" id="KW-1133">Transmembrane helix</keyword>
<accession>A0A068RSN0</accession>
<dbReference type="AlphaFoldDB" id="A0A068RSN0"/>
<protein>
    <submittedName>
        <fullName evidence="2">Related to nadh-ubiquinone oxidoreductase mlrqsubunit</fullName>
    </submittedName>
</protein>
<sequence length="106" mass="12496">MGSLSQLLCRRPFSISYSYFIIPSIMSAASKFFKIWYKPEIIPIYVVTGGAVCMSAWYLSRLARGPEVVWDRHNNPYPWQHIDQNTQLKLMTVNQQFDKKYSRDRL</sequence>
<dbReference type="OrthoDB" id="5511684at2759"/>
<feature type="transmembrane region" description="Helical" evidence="1">
    <location>
        <begin position="12"/>
        <end position="29"/>
    </location>
</feature>
<dbReference type="InterPro" id="IPR010530">
    <property type="entry name" value="B12D"/>
</dbReference>
<evidence type="ECO:0000256" key="1">
    <source>
        <dbReference type="SAM" id="Phobius"/>
    </source>
</evidence>
<dbReference type="VEuPathDB" id="FungiDB:LCOR_04574.1"/>
<keyword evidence="1" id="KW-0472">Membrane</keyword>
<comment type="caution">
    <text evidence="2">The sequence shown here is derived from an EMBL/GenBank/DDBJ whole genome shotgun (WGS) entry which is preliminary data.</text>
</comment>
<keyword evidence="1" id="KW-0812">Transmembrane</keyword>
<dbReference type="EMBL" id="CBTN010000016">
    <property type="protein sequence ID" value="CDH53193.1"/>
    <property type="molecule type" value="Genomic_DNA"/>
</dbReference>
<dbReference type="PANTHER" id="PTHR14256">
    <property type="entry name" value="NADH-UBIQUINONE OXIDOREDUCTASE MLRQ SUBUNIT"/>
    <property type="match status" value="1"/>
</dbReference>
<dbReference type="Proteomes" id="UP000027586">
    <property type="component" value="Unassembled WGS sequence"/>
</dbReference>
<proteinExistence type="predicted"/>
<gene>
    <name evidence="2" type="ORF">LCOR_04574.1</name>
</gene>
<dbReference type="STRING" id="1263082.A0A068RSN0"/>
<evidence type="ECO:0000313" key="3">
    <source>
        <dbReference type="Proteomes" id="UP000027586"/>
    </source>
</evidence>
<feature type="transmembrane region" description="Helical" evidence="1">
    <location>
        <begin position="41"/>
        <end position="59"/>
    </location>
</feature>
<evidence type="ECO:0000313" key="2">
    <source>
        <dbReference type="EMBL" id="CDH53193.1"/>
    </source>
</evidence>
<reference evidence="2" key="1">
    <citation type="submission" date="2013-08" db="EMBL/GenBank/DDBJ databases">
        <title>Gene expansion shapes genome architecture in the human pathogen Lichtheimia corymbifera: an evolutionary genomics analysis in the ancient terrestrial Mucorales (Mucoromycotina).</title>
        <authorList>
            <person name="Schwartze V.U."/>
            <person name="Winter S."/>
            <person name="Shelest E."/>
            <person name="Marcet-Houben M."/>
            <person name="Horn F."/>
            <person name="Wehner S."/>
            <person name="Hoffmann K."/>
            <person name="Riege K."/>
            <person name="Sammeth M."/>
            <person name="Nowrousian M."/>
            <person name="Valiante V."/>
            <person name="Linde J."/>
            <person name="Jacobsen I.D."/>
            <person name="Marz M."/>
            <person name="Brakhage A.A."/>
            <person name="Gabaldon T."/>
            <person name="Bocker S."/>
            <person name="Voigt K."/>
        </authorList>
    </citation>
    <scope>NUCLEOTIDE SEQUENCE [LARGE SCALE GENOMIC DNA]</scope>
    <source>
        <strain evidence="2">FSU 9682</strain>
    </source>
</reference>